<gene>
    <name evidence="1" type="ORF">H0485_15175</name>
</gene>
<sequence length="143" mass="15305">MTIRLRAHHLLCLLSYAGKGYSPAFVANFDAIAARLDAGEDILLTEGPDDICAPLLRDPSPHCTRASVHTRDQRAAHDIGLFLGQPVTAGSRIIPTAALLRRMRSGFAGGQTRAACRGCEWSDLCTSLADDGFSLARISGAER</sequence>
<comment type="caution">
    <text evidence="1">The sequence shown here is derived from an EMBL/GenBank/DDBJ whole genome shotgun (WGS) entry which is preliminary data.</text>
</comment>
<organism evidence="1 2">
    <name type="scientific">Pseudogemmobacter faecipullorum</name>
    <dbReference type="NCBI Taxonomy" id="2755041"/>
    <lineage>
        <taxon>Bacteria</taxon>
        <taxon>Pseudomonadati</taxon>
        <taxon>Pseudomonadota</taxon>
        <taxon>Alphaproteobacteria</taxon>
        <taxon>Rhodobacterales</taxon>
        <taxon>Paracoccaceae</taxon>
        <taxon>Pseudogemmobacter</taxon>
    </lineage>
</organism>
<dbReference type="RefSeq" id="WP_226936805.1">
    <property type="nucleotide sequence ID" value="NZ_JACDXX010000015.1"/>
</dbReference>
<protein>
    <submittedName>
        <fullName evidence="1">DUF1284 domain-containing protein</fullName>
    </submittedName>
</protein>
<dbReference type="InterPro" id="IPR009702">
    <property type="entry name" value="DUF1284"/>
</dbReference>
<evidence type="ECO:0000313" key="1">
    <source>
        <dbReference type="EMBL" id="MCB5411332.1"/>
    </source>
</evidence>
<evidence type="ECO:0000313" key="2">
    <source>
        <dbReference type="Proteomes" id="UP001198571"/>
    </source>
</evidence>
<keyword evidence="2" id="KW-1185">Reference proteome</keyword>
<accession>A0ABS8CPK6</accession>
<dbReference type="Pfam" id="PF06935">
    <property type="entry name" value="DUF1284"/>
    <property type="match status" value="1"/>
</dbReference>
<dbReference type="EMBL" id="JACDXX010000015">
    <property type="protein sequence ID" value="MCB5411332.1"/>
    <property type="molecule type" value="Genomic_DNA"/>
</dbReference>
<reference evidence="1 2" key="1">
    <citation type="submission" date="2020-07" db="EMBL/GenBank/DDBJ databases">
        <title>Pseudogemmobacter sp. nov., isolated from poultry manure in Taiwan.</title>
        <authorList>
            <person name="Lin S.-Y."/>
            <person name="Tang Y.-S."/>
            <person name="Young C.-C."/>
        </authorList>
    </citation>
    <scope>NUCLEOTIDE SEQUENCE [LARGE SCALE GENOMIC DNA]</scope>
    <source>
        <strain evidence="1 2">CC-YST710</strain>
    </source>
</reference>
<dbReference type="Proteomes" id="UP001198571">
    <property type="component" value="Unassembled WGS sequence"/>
</dbReference>
<name>A0ABS8CPK6_9RHOB</name>
<proteinExistence type="predicted"/>